<evidence type="ECO:0000259" key="7">
    <source>
        <dbReference type="Pfam" id="PF00298"/>
    </source>
</evidence>
<keyword evidence="3 4" id="KW-0687">Ribonucleoprotein</keyword>
<dbReference type="GO" id="GO:0006412">
    <property type="term" value="P:translation"/>
    <property type="evidence" value="ECO:0007669"/>
    <property type="project" value="UniProtKB-UniRule"/>
</dbReference>
<dbReference type="Pfam" id="PF03946">
    <property type="entry name" value="Ribosomal_L11_N"/>
    <property type="match status" value="1"/>
</dbReference>
<evidence type="ECO:0000256" key="6">
    <source>
        <dbReference type="RuleBase" id="RU003979"/>
    </source>
</evidence>
<evidence type="ECO:0000259" key="8">
    <source>
        <dbReference type="Pfam" id="PF03946"/>
    </source>
</evidence>
<dbReference type="PANTHER" id="PTHR11661:SF1">
    <property type="entry name" value="LARGE RIBOSOMAL SUBUNIT PROTEIN UL11M"/>
    <property type="match status" value="1"/>
</dbReference>
<dbReference type="InterPro" id="IPR036769">
    <property type="entry name" value="Ribosomal_uL11_C_sf"/>
</dbReference>
<dbReference type="GO" id="GO:0022625">
    <property type="term" value="C:cytosolic large ribosomal subunit"/>
    <property type="evidence" value="ECO:0007669"/>
    <property type="project" value="TreeGrafter"/>
</dbReference>
<keyword evidence="4 6" id="KW-0699">rRNA-binding</keyword>
<keyword evidence="4 6" id="KW-0488">Methylation</keyword>
<dbReference type="Pfam" id="PF00298">
    <property type="entry name" value="Ribosomal_L11"/>
    <property type="match status" value="1"/>
</dbReference>
<evidence type="ECO:0000256" key="3">
    <source>
        <dbReference type="ARBA" id="ARBA00023274"/>
    </source>
</evidence>
<dbReference type="FunFam" id="3.30.1550.10:FF:000005">
    <property type="entry name" value="50S ribosomal protein L11"/>
    <property type="match status" value="1"/>
</dbReference>
<dbReference type="Gene3D" id="1.10.10.250">
    <property type="entry name" value="Ribosomal protein L11, C-terminal domain"/>
    <property type="match status" value="1"/>
</dbReference>
<reference evidence="10" key="1">
    <citation type="submission" date="2017-09" db="EMBL/GenBank/DDBJ databases">
        <title>Depth-based differentiation of microbial function through sediment-hosted aquifers and enrichment of novel symbionts in the deep terrestrial subsurface.</title>
        <authorList>
            <person name="Probst A.J."/>
            <person name="Ladd B."/>
            <person name="Jarett J.K."/>
            <person name="Geller-Mcgrath D.E."/>
            <person name="Sieber C.M.K."/>
            <person name="Emerson J.B."/>
            <person name="Anantharaman K."/>
            <person name="Thomas B.C."/>
            <person name="Malmstrom R."/>
            <person name="Stieglmeier M."/>
            <person name="Klingl A."/>
            <person name="Woyke T."/>
            <person name="Ryan C.M."/>
            <person name="Banfield J.F."/>
        </authorList>
    </citation>
    <scope>NUCLEOTIDE SEQUENCE [LARGE SCALE GENOMIC DNA]</scope>
</reference>
<dbReference type="AlphaFoldDB" id="A0A2M6XBD0"/>
<dbReference type="PANTHER" id="PTHR11661">
    <property type="entry name" value="60S RIBOSOMAL PROTEIN L12"/>
    <property type="match status" value="1"/>
</dbReference>
<dbReference type="GO" id="GO:0003735">
    <property type="term" value="F:structural constituent of ribosome"/>
    <property type="evidence" value="ECO:0007669"/>
    <property type="project" value="InterPro"/>
</dbReference>
<keyword evidence="2 4" id="KW-0689">Ribosomal protein</keyword>
<evidence type="ECO:0000256" key="5">
    <source>
        <dbReference type="RuleBase" id="RU003978"/>
    </source>
</evidence>
<comment type="similarity">
    <text evidence="1 4 5">Belongs to the universal ribosomal protein uL11 family.</text>
</comment>
<dbReference type="SUPFAM" id="SSF54747">
    <property type="entry name" value="Ribosomal L11/L12e N-terminal domain"/>
    <property type="match status" value="1"/>
</dbReference>
<dbReference type="InterPro" id="IPR006519">
    <property type="entry name" value="Ribosomal_uL11_bac-typ"/>
</dbReference>
<dbReference type="EMBL" id="PEZK01000010">
    <property type="protein sequence ID" value="PIU02372.1"/>
    <property type="molecule type" value="Genomic_DNA"/>
</dbReference>
<accession>A0A2M6XBD0</accession>
<evidence type="ECO:0000313" key="10">
    <source>
        <dbReference type="Proteomes" id="UP000231214"/>
    </source>
</evidence>
<dbReference type="InterPro" id="IPR036796">
    <property type="entry name" value="Ribosomal_uL11_N_sf"/>
</dbReference>
<sequence>MPKKVKTIIKLNLPAGAATPAPPVGPALGQHGLPIMDFVKAYNDKTADKKGQIIPAVITVYEDRTFSFITKLPPVSELIKKELKLKKGSGETSKEVVGKLTPAQVTKIAQEKMPDLNTTNLQAAQKIVAGTARSMGVEITHT</sequence>
<comment type="PTM">
    <text evidence="4 6">One or more lysine residues are methylated.</text>
</comment>
<evidence type="ECO:0000313" key="9">
    <source>
        <dbReference type="EMBL" id="PIU02372.1"/>
    </source>
</evidence>
<dbReference type="SMART" id="SM00649">
    <property type="entry name" value="RL11"/>
    <property type="match status" value="1"/>
</dbReference>
<dbReference type="NCBIfam" id="TIGR01632">
    <property type="entry name" value="L11_bact"/>
    <property type="match status" value="1"/>
</dbReference>
<dbReference type="InterPro" id="IPR020783">
    <property type="entry name" value="Ribosomal_uL11_C"/>
</dbReference>
<dbReference type="InterPro" id="IPR000911">
    <property type="entry name" value="Ribosomal_uL11"/>
</dbReference>
<name>A0A2M6XBD0_9BACT</name>
<dbReference type="CDD" id="cd00349">
    <property type="entry name" value="Ribosomal_L11"/>
    <property type="match status" value="1"/>
</dbReference>
<dbReference type="SUPFAM" id="SSF46906">
    <property type="entry name" value="Ribosomal protein L11, C-terminal domain"/>
    <property type="match status" value="1"/>
</dbReference>
<gene>
    <name evidence="4 9" type="primary">rplK</name>
    <name evidence="9" type="ORF">COT66_00615</name>
</gene>
<keyword evidence="4 6" id="KW-0694">RNA-binding</keyword>
<comment type="caution">
    <text evidence="9">The sequence shown here is derived from an EMBL/GenBank/DDBJ whole genome shotgun (WGS) entry which is preliminary data.</text>
</comment>
<organism evidence="9 10">
    <name type="scientific">Candidatus Shapirobacteria bacterium CG09_land_8_20_14_0_10_49_15</name>
    <dbReference type="NCBI Taxonomy" id="1974482"/>
    <lineage>
        <taxon>Bacteria</taxon>
        <taxon>Candidatus Shapironibacteriota</taxon>
    </lineage>
</organism>
<proteinExistence type="inferred from homology"/>
<dbReference type="Proteomes" id="UP000231214">
    <property type="component" value="Unassembled WGS sequence"/>
</dbReference>
<dbReference type="Gene3D" id="3.30.1550.10">
    <property type="entry name" value="Ribosomal protein L11/L12, N-terminal domain"/>
    <property type="match status" value="1"/>
</dbReference>
<evidence type="ECO:0000256" key="4">
    <source>
        <dbReference type="HAMAP-Rule" id="MF_00736"/>
    </source>
</evidence>
<evidence type="ECO:0000256" key="1">
    <source>
        <dbReference type="ARBA" id="ARBA00010537"/>
    </source>
</evidence>
<feature type="domain" description="Large ribosomal subunit protein uL11 C-terminal" evidence="7">
    <location>
        <begin position="71"/>
        <end position="139"/>
    </location>
</feature>
<dbReference type="InterPro" id="IPR020784">
    <property type="entry name" value="Ribosomal_uL11_N"/>
</dbReference>
<dbReference type="HAMAP" id="MF_00736">
    <property type="entry name" value="Ribosomal_uL11"/>
    <property type="match status" value="1"/>
</dbReference>
<comment type="subunit">
    <text evidence="4">Part of the ribosomal stalk of the 50S ribosomal subunit. Interacts with L10 and the large rRNA to form the base of the stalk. L10 forms an elongated spine to which L12 dimers bind in a sequential fashion forming a multimeric L10(L12)X complex.</text>
</comment>
<protein>
    <recommendedName>
        <fullName evidence="4">Large ribosomal subunit protein uL11</fullName>
    </recommendedName>
</protein>
<dbReference type="GO" id="GO:0070180">
    <property type="term" value="F:large ribosomal subunit rRNA binding"/>
    <property type="evidence" value="ECO:0007669"/>
    <property type="project" value="UniProtKB-UniRule"/>
</dbReference>
<feature type="domain" description="Large ribosomal subunit protein uL11 N-terminal" evidence="8">
    <location>
        <begin position="9"/>
        <end position="66"/>
    </location>
</feature>
<evidence type="ECO:0000256" key="2">
    <source>
        <dbReference type="ARBA" id="ARBA00022980"/>
    </source>
</evidence>
<comment type="function">
    <text evidence="4 6">Forms part of the ribosomal stalk which helps the ribosome interact with GTP-bound translation factors.</text>
</comment>